<organism evidence="3 4">
    <name type="scientific">Cellulomonas denverensis</name>
    <dbReference type="NCBI Taxonomy" id="264297"/>
    <lineage>
        <taxon>Bacteria</taxon>
        <taxon>Bacillati</taxon>
        <taxon>Actinomycetota</taxon>
        <taxon>Actinomycetes</taxon>
        <taxon>Micrococcales</taxon>
        <taxon>Cellulomonadaceae</taxon>
        <taxon>Cellulomonas</taxon>
    </lineage>
</organism>
<feature type="region of interest" description="Disordered" evidence="1">
    <location>
        <begin position="252"/>
        <end position="472"/>
    </location>
</feature>
<protein>
    <submittedName>
        <fullName evidence="3">Uncharacterized protein</fullName>
    </submittedName>
</protein>
<feature type="signal peptide" evidence="2">
    <location>
        <begin position="1"/>
        <end position="24"/>
    </location>
</feature>
<feature type="chain" id="PRO_5038722230" evidence="2">
    <location>
        <begin position="25"/>
        <end position="472"/>
    </location>
</feature>
<evidence type="ECO:0000256" key="1">
    <source>
        <dbReference type="SAM" id="MobiDB-lite"/>
    </source>
</evidence>
<name>A0A7X6KW02_9CELL</name>
<evidence type="ECO:0000256" key="2">
    <source>
        <dbReference type="SAM" id="SignalP"/>
    </source>
</evidence>
<comment type="caution">
    <text evidence="3">The sequence shown here is derived from an EMBL/GenBank/DDBJ whole genome shotgun (WGS) entry which is preliminary data.</text>
</comment>
<keyword evidence="4" id="KW-1185">Reference proteome</keyword>
<feature type="compositionally biased region" description="Acidic residues" evidence="1">
    <location>
        <begin position="294"/>
        <end position="307"/>
    </location>
</feature>
<dbReference type="Proteomes" id="UP000581206">
    <property type="component" value="Unassembled WGS sequence"/>
</dbReference>
<evidence type="ECO:0000313" key="4">
    <source>
        <dbReference type="Proteomes" id="UP000581206"/>
    </source>
</evidence>
<feature type="compositionally biased region" description="Acidic residues" evidence="1">
    <location>
        <begin position="419"/>
        <end position="459"/>
    </location>
</feature>
<feature type="compositionally biased region" description="Acidic residues" evidence="1">
    <location>
        <begin position="347"/>
        <end position="358"/>
    </location>
</feature>
<feature type="region of interest" description="Disordered" evidence="1">
    <location>
        <begin position="206"/>
        <end position="226"/>
    </location>
</feature>
<keyword evidence="2" id="KW-0732">Signal</keyword>
<dbReference type="EMBL" id="JAAXOX010000004">
    <property type="protein sequence ID" value="NKY22999.1"/>
    <property type="molecule type" value="Genomic_DNA"/>
</dbReference>
<dbReference type="AlphaFoldDB" id="A0A7X6KW02"/>
<gene>
    <name evidence="3" type="ORF">HGA03_10035</name>
</gene>
<evidence type="ECO:0000313" key="3">
    <source>
        <dbReference type="EMBL" id="NKY22999.1"/>
    </source>
</evidence>
<dbReference type="RefSeq" id="WP_168630127.1">
    <property type="nucleotide sequence ID" value="NZ_JAAXOX010000004.1"/>
</dbReference>
<accession>A0A7X6KW02</accession>
<sequence length="472" mass="47976">MKPAPAAVLAMAIAGVWVFGPATDAVGAPPLSATDAGPLATLDSCTDQGGTWLAQGRITDPDTASAEHRLEVFFAGADGVVVGREWVVAPAGATAWELSYATDVAPIRCLIGSVTVTEVAEEGGTVEVWRFVAFGASALVLVTAGGFAIRELVRLRRRGESADLPVAGELETGAEVLVAGTPETGAGVPVAGELESAGDVPVAEIEGLSAGTGDGPEPDGGEAVGSAEAVADEVAEPATDVEAVEPVEVAEAEVSDGAPELGGAPELDEAPEPGQAAELDEVSGTDEQVPGIDERDELPAELDELSDADPVVGEQVDGTAELAGPAVEPEEVPAGMAEPDEVSGGTELDELDEADDMFDPFPMPEPEPIEAPAEVTASVAATEQAAEPEPDDAVQTVPAAQPDEDEDTDWLADLLGGDATDDADTDEDGDDWLDALFGDDSDEDEPSAPGDDEGLDWLDDLLAPDQGGRSTT</sequence>
<reference evidence="3 4" key="1">
    <citation type="submission" date="2020-04" db="EMBL/GenBank/DDBJ databases">
        <title>MicrobeNet Type strains.</title>
        <authorList>
            <person name="Nicholson A.C."/>
        </authorList>
    </citation>
    <scope>NUCLEOTIDE SEQUENCE [LARGE SCALE GENOMIC DNA]</scope>
    <source>
        <strain evidence="3 4">ATCC BAA-788</strain>
    </source>
</reference>
<proteinExistence type="predicted"/>